<sequence>MADAVGLAASVIAIIDLSAKVAVLCLQYSTAVGNARADITRLRSRLDDLGTTLQGVQHLLDKLNNQVLATSRKLVDSVDGCTSELVQLQSRLDPGKARKAMRRFGLRALKWPFDSKEVSNIVSNLERYERTITLGLQIDQTTILLDIQQRIEGVSLQPEDDVSIARKPCFNLPFERDPDFVDRPNIMAWMGEQYTGPVGRMALVGMGGFGKSQVVIQFAHHIRDTLPQTSVFWVHASSKPRFEEAYRSIADNLRLPRRNDPSVDVLGLVRDWLQREEAGPWLMVLDNVDDVNLFYPSSSAGRDGAVCHLADENPAALSVQRPLAVFLPKRRNGIILVTSRSMDAAEKLTGSHKAVYGISAMDDAQALQLLRNKLQGDSDKTAAADLLRALDYIPLAITQAAAYINRRAPRISVKTYLDAFRESDKKKGSLLNSESGDLRRDETVSNSVVTTWQVTFEQIRRERPSAANLLSLMSFFNPQGIPEFVLHNYKGDLEDNVDRDEDSDKFEDDLDALRGYSLVSVTATRDVCEMHSLVQFCTRAWLSVVDDAERWRRVFLWAMSRHFPNGIFETWPTCQMLLPHIESIVEEEPPEKDLEPWAYLLTNCAWYLVTTGSYKAAEKLGEKAVKTRANVLGKEHPDTLTSMGNLASTYRVLGRWKEAEELKVRVMETRKRVLGEEHPDTLTSMNNLASTYGNQGRWKEAEELEVRVMEARKTVLGEEHPDTLTSMNNLASTYVNQGRWKEAEELKVRVMETRKMVLGEEHPDTLSSMNNLALTYMNQGRWKEAEELEVRVMETWKMVLGEEHPDTLTSMGNLALTYMNQGRWKEAEELFVRVMEARKRVLGEEHPDTLTSMGNLASTYRDLGRWKEAEKLDLRVMEMMKNVLGEQHPDTLISMANLASTYRNQGRWKEAEELQVRVMETRKNILGEQHPDTLTSMNNLAIIWKDQGRSRDALALMRNCVVLRERVLDIDHPDAASSAATLANWEEASDLS</sequence>
<dbReference type="PANTHER" id="PTHR46082">
    <property type="entry name" value="ATP/GTP-BINDING PROTEIN-RELATED"/>
    <property type="match status" value="1"/>
</dbReference>
<dbReference type="SUPFAM" id="SSF48452">
    <property type="entry name" value="TPR-like"/>
    <property type="match status" value="3"/>
</dbReference>
<dbReference type="PANTHER" id="PTHR46082:SF6">
    <property type="entry name" value="AAA+ ATPASE DOMAIN-CONTAINING PROTEIN-RELATED"/>
    <property type="match status" value="1"/>
</dbReference>
<dbReference type="InterPro" id="IPR011990">
    <property type="entry name" value="TPR-like_helical_dom_sf"/>
</dbReference>
<protein>
    <recommendedName>
        <fullName evidence="1">DUF7779 domain-containing protein</fullName>
    </recommendedName>
</protein>
<evidence type="ECO:0000313" key="2">
    <source>
        <dbReference type="EMBL" id="KAH7112400.1"/>
    </source>
</evidence>
<proteinExistence type="predicted"/>
<dbReference type="Gene3D" id="3.40.50.300">
    <property type="entry name" value="P-loop containing nucleotide triphosphate hydrolases"/>
    <property type="match status" value="1"/>
</dbReference>
<dbReference type="EMBL" id="JAGMUV010000038">
    <property type="protein sequence ID" value="KAH7112400.1"/>
    <property type="molecule type" value="Genomic_DNA"/>
</dbReference>
<evidence type="ECO:0000259" key="1">
    <source>
        <dbReference type="Pfam" id="PF25000"/>
    </source>
</evidence>
<dbReference type="Gene3D" id="1.25.40.10">
    <property type="entry name" value="Tetratricopeptide repeat domain"/>
    <property type="match status" value="2"/>
</dbReference>
<dbReference type="InterPro" id="IPR019734">
    <property type="entry name" value="TPR_rpt"/>
</dbReference>
<feature type="domain" description="DUF7779" evidence="1">
    <location>
        <begin position="461"/>
        <end position="543"/>
    </location>
</feature>
<dbReference type="Pfam" id="PF13424">
    <property type="entry name" value="TPR_12"/>
    <property type="match status" value="3"/>
</dbReference>
<dbReference type="InterPro" id="IPR053137">
    <property type="entry name" value="NLR-like"/>
</dbReference>
<dbReference type="OrthoDB" id="20872at2759"/>
<gene>
    <name evidence="2" type="ORF">EDB81DRAFT_953679</name>
</gene>
<dbReference type="SMART" id="SM00028">
    <property type="entry name" value="TPR"/>
    <property type="match status" value="8"/>
</dbReference>
<dbReference type="PRINTS" id="PR00381">
    <property type="entry name" value="KINESINLIGHT"/>
</dbReference>
<keyword evidence="3" id="KW-1185">Reference proteome</keyword>
<comment type="caution">
    <text evidence="2">The sequence shown here is derived from an EMBL/GenBank/DDBJ whole genome shotgun (WGS) entry which is preliminary data.</text>
</comment>
<name>A0A9P9IAE7_9HYPO</name>
<dbReference type="Pfam" id="PF25000">
    <property type="entry name" value="DUF7779"/>
    <property type="match status" value="1"/>
</dbReference>
<dbReference type="Proteomes" id="UP000738349">
    <property type="component" value="Unassembled WGS sequence"/>
</dbReference>
<reference evidence="2" key="1">
    <citation type="journal article" date="2021" name="Nat. Commun.">
        <title>Genetic determinants of endophytism in the Arabidopsis root mycobiome.</title>
        <authorList>
            <person name="Mesny F."/>
            <person name="Miyauchi S."/>
            <person name="Thiergart T."/>
            <person name="Pickel B."/>
            <person name="Atanasova L."/>
            <person name="Karlsson M."/>
            <person name="Huettel B."/>
            <person name="Barry K.W."/>
            <person name="Haridas S."/>
            <person name="Chen C."/>
            <person name="Bauer D."/>
            <person name="Andreopoulos W."/>
            <person name="Pangilinan J."/>
            <person name="LaButti K."/>
            <person name="Riley R."/>
            <person name="Lipzen A."/>
            <person name="Clum A."/>
            <person name="Drula E."/>
            <person name="Henrissat B."/>
            <person name="Kohler A."/>
            <person name="Grigoriev I.V."/>
            <person name="Martin F.M."/>
            <person name="Hacquard S."/>
        </authorList>
    </citation>
    <scope>NUCLEOTIDE SEQUENCE</scope>
    <source>
        <strain evidence="2">MPI-CAGE-AT-0147</strain>
    </source>
</reference>
<dbReference type="AlphaFoldDB" id="A0A9P9IAE7"/>
<dbReference type="Pfam" id="PF13374">
    <property type="entry name" value="TPR_10"/>
    <property type="match status" value="3"/>
</dbReference>
<accession>A0A9P9IAE7</accession>
<dbReference type="InterPro" id="IPR027417">
    <property type="entry name" value="P-loop_NTPase"/>
</dbReference>
<evidence type="ECO:0000313" key="3">
    <source>
        <dbReference type="Proteomes" id="UP000738349"/>
    </source>
</evidence>
<dbReference type="SUPFAM" id="SSF52540">
    <property type="entry name" value="P-loop containing nucleoside triphosphate hydrolases"/>
    <property type="match status" value="1"/>
</dbReference>
<organism evidence="2 3">
    <name type="scientific">Dactylonectria macrodidyma</name>
    <dbReference type="NCBI Taxonomy" id="307937"/>
    <lineage>
        <taxon>Eukaryota</taxon>
        <taxon>Fungi</taxon>
        <taxon>Dikarya</taxon>
        <taxon>Ascomycota</taxon>
        <taxon>Pezizomycotina</taxon>
        <taxon>Sordariomycetes</taxon>
        <taxon>Hypocreomycetidae</taxon>
        <taxon>Hypocreales</taxon>
        <taxon>Nectriaceae</taxon>
        <taxon>Dactylonectria</taxon>
    </lineage>
</organism>
<dbReference type="NCBIfam" id="NF040586">
    <property type="entry name" value="FxSxx_TPR"/>
    <property type="match status" value="1"/>
</dbReference>
<dbReference type="InterPro" id="IPR056681">
    <property type="entry name" value="DUF7779"/>
</dbReference>